<dbReference type="AlphaFoldDB" id="A0A2J7PUB0"/>
<evidence type="ECO:0000313" key="4">
    <source>
        <dbReference type="Proteomes" id="UP000235965"/>
    </source>
</evidence>
<comment type="caution">
    <text evidence="3">The sequence shown here is derived from an EMBL/GenBank/DDBJ whole genome shotgun (WGS) entry which is preliminary data.</text>
</comment>
<keyword evidence="4" id="KW-1185">Reference proteome</keyword>
<dbReference type="OrthoDB" id="8186615at2759"/>
<sequence length="270" mass="30736">MENGRRQTTRKRPINSYYTNSEQNSQRVNFSNWPYREKVALLKALKKYGHYDMVNVCKAVPGKSKDQIKAAIDMWWKAARVAMLASAGDKQSRDGLKHVPKRGKGRPSGSSKGFSTEKAPIDQWLHKLEESQPACSCSETKLLQKALLYISKYENHPSPQKCNGVDYRAMYEYLYCMLSGYPGKTLNPETAAYVLDSLNDLALEIRERGMQKETFFLDVVQRIYGQLRQYAGKTKTESDLEPTSPEAAFKNFMKTVGVNPLNIPMSLLKK</sequence>
<dbReference type="EMBL" id="NEVH01021204">
    <property type="protein sequence ID" value="PNF19919.1"/>
    <property type="molecule type" value="Genomic_DNA"/>
</dbReference>
<dbReference type="PANTHER" id="PTHR15132">
    <property type="entry name" value="SNRNA-ACTIVATING PROTEIN COMPLEX SUBUNIT 2"/>
    <property type="match status" value="1"/>
</dbReference>
<dbReference type="CDD" id="cd00167">
    <property type="entry name" value="SANT"/>
    <property type="match status" value="1"/>
</dbReference>
<protein>
    <submittedName>
        <fullName evidence="3">Uncharacterized protein</fullName>
    </submittedName>
</protein>
<evidence type="ECO:0000256" key="2">
    <source>
        <dbReference type="SAM" id="MobiDB-lite"/>
    </source>
</evidence>
<reference evidence="3 4" key="1">
    <citation type="submission" date="2017-12" db="EMBL/GenBank/DDBJ databases">
        <title>Hemimetabolous genomes reveal molecular basis of termite eusociality.</title>
        <authorList>
            <person name="Harrison M.C."/>
            <person name="Jongepier E."/>
            <person name="Robertson H.M."/>
            <person name="Arning N."/>
            <person name="Bitard-Feildel T."/>
            <person name="Chao H."/>
            <person name="Childers C.P."/>
            <person name="Dinh H."/>
            <person name="Doddapaneni H."/>
            <person name="Dugan S."/>
            <person name="Gowin J."/>
            <person name="Greiner C."/>
            <person name="Han Y."/>
            <person name="Hu H."/>
            <person name="Hughes D.S.T."/>
            <person name="Huylmans A.-K."/>
            <person name="Kemena C."/>
            <person name="Kremer L.P.M."/>
            <person name="Lee S.L."/>
            <person name="Lopez-Ezquerra A."/>
            <person name="Mallet L."/>
            <person name="Monroy-Kuhn J.M."/>
            <person name="Moser A."/>
            <person name="Murali S.C."/>
            <person name="Muzny D.M."/>
            <person name="Otani S."/>
            <person name="Piulachs M.-D."/>
            <person name="Poelchau M."/>
            <person name="Qu J."/>
            <person name="Schaub F."/>
            <person name="Wada-Katsumata A."/>
            <person name="Worley K.C."/>
            <person name="Xie Q."/>
            <person name="Ylla G."/>
            <person name="Poulsen M."/>
            <person name="Gibbs R.A."/>
            <person name="Schal C."/>
            <person name="Richards S."/>
            <person name="Belles X."/>
            <person name="Korb J."/>
            <person name="Bornberg-Bauer E."/>
        </authorList>
    </citation>
    <scope>NUCLEOTIDE SEQUENCE [LARGE SCALE GENOMIC DNA]</scope>
    <source>
        <tissue evidence="3">Whole body</tissue>
    </source>
</reference>
<dbReference type="PANTHER" id="PTHR15132:SF1">
    <property type="entry name" value="SNRNA-ACTIVATING PROTEIN COMPLEX SUBUNIT 2"/>
    <property type="match status" value="1"/>
</dbReference>
<feature type="region of interest" description="Disordered" evidence="2">
    <location>
        <begin position="90"/>
        <end position="117"/>
    </location>
</feature>
<dbReference type="SUPFAM" id="SSF46689">
    <property type="entry name" value="Homeodomain-like"/>
    <property type="match status" value="1"/>
</dbReference>
<dbReference type="InterPro" id="IPR001005">
    <property type="entry name" value="SANT/Myb"/>
</dbReference>
<organism evidence="3 4">
    <name type="scientific">Cryptotermes secundus</name>
    <dbReference type="NCBI Taxonomy" id="105785"/>
    <lineage>
        <taxon>Eukaryota</taxon>
        <taxon>Metazoa</taxon>
        <taxon>Ecdysozoa</taxon>
        <taxon>Arthropoda</taxon>
        <taxon>Hexapoda</taxon>
        <taxon>Insecta</taxon>
        <taxon>Pterygota</taxon>
        <taxon>Neoptera</taxon>
        <taxon>Polyneoptera</taxon>
        <taxon>Dictyoptera</taxon>
        <taxon>Blattodea</taxon>
        <taxon>Blattoidea</taxon>
        <taxon>Termitoidae</taxon>
        <taxon>Kalotermitidae</taxon>
        <taxon>Cryptotermitinae</taxon>
        <taxon>Cryptotermes</taxon>
    </lineage>
</organism>
<dbReference type="Proteomes" id="UP000235965">
    <property type="component" value="Unassembled WGS sequence"/>
</dbReference>
<name>A0A2J7PUB0_9NEOP</name>
<proteinExistence type="predicted"/>
<evidence type="ECO:0000256" key="1">
    <source>
        <dbReference type="ARBA" id="ARBA00004123"/>
    </source>
</evidence>
<dbReference type="InterPro" id="IPR009057">
    <property type="entry name" value="Homeodomain-like_sf"/>
</dbReference>
<dbReference type="GO" id="GO:0009301">
    <property type="term" value="P:snRNA transcription"/>
    <property type="evidence" value="ECO:0007669"/>
    <property type="project" value="InterPro"/>
</dbReference>
<dbReference type="InParanoid" id="A0A2J7PUB0"/>
<dbReference type="Gene3D" id="1.10.10.60">
    <property type="entry name" value="Homeodomain-like"/>
    <property type="match status" value="1"/>
</dbReference>
<comment type="subcellular location">
    <subcellularLocation>
        <location evidence="1">Nucleus</location>
    </subcellularLocation>
</comment>
<dbReference type="InterPro" id="IPR021281">
    <property type="entry name" value="SNAPC2"/>
</dbReference>
<accession>A0A2J7PUB0</accession>
<dbReference type="GO" id="GO:0016251">
    <property type="term" value="F:RNA polymerase II general transcription initiation factor activity"/>
    <property type="evidence" value="ECO:0007669"/>
    <property type="project" value="InterPro"/>
</dbReference>
<gene>
    <name evidence="3" type="ORF">B7P43_G11722</name>
</gene>
<dbReference type="GO" id="GO:0016604">
    <property type="term" value="C:nuclear body"/>
    <property type="evidence" value="ECO:0007669"/>
    <property type="project" value="TreeGrafter"/>
</dbReference>
<evidence type="ECO:0000313" key="3">
    <source>
        <dbReference type="EMBL" id="PNF19919.1"/>
    </source>
</evidence>